<evidence type="ECO:0000313" key="2">
    <source>
        <dbReference type="Proteomes" id="UP000292262"/>
    </source>
</evidence>
<reference evidence="1 2" key="1">
    <citation type="submission" date="2019-02" db="EMBL/GenBank/DDBJ databases">
        <title>Genomic Encyclopedia of Type Strains, Phase IV (KMG-IV): sequencing the most valuable type-strain genomes for metagenomic binning, comparative biology and taxonomic classification.</title>
        <authorList>
            <person name="Goeker M."/>
        </authorList>
    </citation>
    <scope>NUCLEOTIDE SEQUENCE [LARGE SCALE GENOMIC DNA]</scope>
    <source>
        <strain evidence="1 2">DSM 17196</strain>
    </source>
</reference>
<dbReference type="OrthoDB" id="1376705at2"/>
<proteinExistence type="predicted"/>
<keyword evidence="2" id="KW-1185">Reference proteome</keyword>
<dbReference type="AlphaFoldDB" id="A0A4Q7P3J0"/>
<organism evidence="1 2">
    <name type="scientific">Aquimarina brevivitae</name>
    <dbReference type="NCBI Taxonomy" id="323412"/>
    <lineage>
        <taxon>Bacteria</taxon>
        <taxon>Pseudomonadati</taxon>
        <taxon>Bacteroidota</taxon>
        <taxon>Flavobacteriia</taxon>
        <taxon>Flavobacteriales</taxon>
        <taxon>Flavobacteriaceae</taxon>
        <taxon>Aquimarina</taxon>
    </lineage>
</organism>
<dbReference type="Proteomes" id="UP000292262">
    <property type="component" value="Unassembled WGS sequence"/>
</dbReference>
<gene>
    <name evidence="1" type="ORF">EV197_1818</name>
</gene>
<comment type="caution">
    <text evidence="1">The sequence shown here is derived from an EMBL/GenBank/DDBJ whole genome shotgun (WGS) entry which is preliminary data.</text>
</comment>
<dbReference type="RefSeq" id="WP_130286383.1">
    <property type="nucleotide sequence ID" value="NZ_SGXE01000002.1"/>
</dbReference>
<protein>
    <submittedName>
        <fullName evidence="1">Uncharacterized protein</fullName>
    </submittedName>
</protein>
<name>A0A4Q7P3J0_9FLAO</name>
<dbReference type="EMBL" id="SGXE01000002">
    <property type="protein sequence ID" value="RZS93242.1"/>
    <property type="molecule type" value="Genomic_DNA"/>
</dbReference>
<evidence type="ECO:0000313" key="1">
    <source>
        <dbReference type="EMBL" id="RZS93242.1"/>
    </source>
</evidence>
<accession>A0A4Q7P3J0</accession>
<sequence length="307" mass="36297">MEDKILNIDDRQADFKEIDRQSWRAEKGIRSICVMYDDHSSDKNSKENIFLLKDNVHYRIFSLKHQYLIFLRELNYAEHYLQELHQKDPKKFNAFPMGNPYFEKVDLEISSVFDNIIFQLSSVFDYLSHLICYICLTNKSKTLYWTKLASSAHGKNNEFSNLEIGKVIAELDKKIAGKLYDYRSRLLHNKKDQHIFNTSVKLVDFRFDLKILASDLAIKHFKVIREEYPDEKITLAFLSSWLIKKCFIDIESILDALRLEILKNSYFHQNLTNPKVKNGLMFLSVDPKTNFAKPVSDGLWEQYKNKK</sequence>